<gene>
    <name evidence="2" type="ORF">BJL86_3089</name>
</gene>
<protein>
    <recommendedName>
        <fullName evidence="1">VapC45 PIN like domain-containing protein</fullName>
    </recommendedName>
</protein>
<accession>A0A173LQ69</accession>
<dbReference type="STRING" id="499555.BJL86_3089"/>
<organism evidence="2 3">
    <name type="scientific">Dietzia timorensis</name>
    <dbReference type="NCBI Taxonomy" id="499555"/>
    <lineage>
        <taxon>Bacteria</taxon>
        <taxon>Bacillati</taxon>
        <taxon>Actinomycetota</taxon>
        <taxon>Actinomycetes</taxon>
        <taxon>Mycobacteriales</taxon>
        <taxon>Dietziaceae</taxon>
        <taxon>Dietzia</taxon>
    </lineage>
</organism>
<dbReference type="InterPro" id="IPR041375">
    <property type="entry name" value="VapC45_PIN-like"/>
</dbReference>
<reference evidence="2 3" key="1">
    <citation type="submission" date="2016-06" db="EMBL/GenBank/DDBJ databases">
        <title>Complete genome sequence of a saline-alkali tolerant type strain Dietzia timorensis ID05-A0528T.</title>
        <authorList>
            <person name="Wu X."/>
        </authorList>
    </citation>
    <scope>NUCLEOTIDE SEQUENCE [LARGE SCALE GENOMIC DNA]</scope>
    <source>
        <strain evidence="2 3">ID05-A0528</strain>
    </source>
</reference>
<dbReference type="RefSeq" id="WP_197487675.1">
    <property type="nucleotide sequence ID" value="NZ_CP015961.1"/>
</dbReference>
<keyword evidence="3" id="KW-1185">Reference proteome</keyword>
<dbReference type="AlphaFoldDB" id="A0A173LQ69"/>
<name>A0A173LQ69_9ACTN</name>
<proteinExistence type="predicted"/>
<evidence type="ECO:0000313" key="3">
    <source>
        <dbReference type="Proteomes" id="UP000186104"/>
    </source>
</evidence>
<dbReference type="Pfam" id="PF18478">
    <property type="entry name" value="PIN_10"/>
    <property type="match status" value="1"/>
</dbReference>
<evidence type="ECO:0000313" key="2">
    <source>
        <dbReference type="EMBL" id="ANI93848.1"/>
    </source>
</evidence>
<dbReference type="Proteomes" id="UP000186104">
    <property type="component" value="Chromosome"/>
</dbReference>
<dbReference type="EMBL" id="CP015961">
    <property type="protein sequence ID" value="ANI93848.1"/>
    <property type="molecule type" value="Genomic_DNA"/>
</dbReference>
<dbReference type="KEGG" id="dtm:BJL86_3089"/>
<sequence length="54" mass="6026">MAPFFLDRSLGRVQLPQLLRDDGWELHTLAEVFGVPKEETVSDVEWLTLAGANG</sequence>
<evidence type="ECO:0000259" key="1">
    <source>
        <dbReference type="Pfam" id="PF18478"/>
    </source>
</evidence>
<feature type="domain" description="VapC45 PIN like" evidence="1">
    <location>
        <begin position="4"/>
        <end position="53"/>
    </location>
</feature>